<evidence type="ECO:0000256" key="1">
    <source>
        <dbReference type="SAM" id="MobiDB-lite"/>
    </source>
</evidence>
<accession>A0A9J6AG86</accession>
<sequence>MEVEPDGPLSEESGGDEGEKRVSVSENRFGFMRDNQLSKPLNLIWLVEKSRERKRDPYEAIKDICGGARLRVRAVGGDFGTFPVEIGDHRGSILSHFSICVGDGQVDAVDSGGGPMVGAALITRLEVWRQALESKGLRLSRTKARIFEVQFLMW</sequence>
<reference evidence="2 3" key="1">
    <citation type="submission" date="2020-09" db="EMBL/GenBank/DDBJ databases">
        <title>De no assembly of potato wild relative species, Solanum commersonii.</title>
        <authorList>
            <person name="Cho K."/>
        </authorList>
    </citation>
    <scope>NUCLEOTIDE SEQUENCE [LARGE SCALE GENOMIC DNA]</scope>
    <source>
        <strain evidence="2">LZ3.2</strain>
        <tissue evidence="2">Leaf</tissue>
    </source>
</reference>
<keyword evidence="3" id="KW-1185">Reference proteome</keyword>
<evidence type="ECO:0000313" key="2">
    <source>
        <dbReference type="EMBL" id="KAG5623670.1"/>
    </source>
</evidence>
<organism evidence="2 3">
    <name type="scientific">Solanum commersonii</name>
    <name type="common">Commerson's wild potato</name>
    <name type="synonym">Commerson's nightshade</name>
    <dbReference type="NCBI Taxonomy" id="4109"/>
    <lineage>
        <taxon>Eukaryota</taxon>
        <taxon>Viridiplantae</taxon>
        <taxon>Streptophyta</taxon>
        <taxon>Embryophyta</taxon>
        <taxon>Tracheophyta</taxon>
        <taxon>Spermatophyta</taxon>
        <taxon>Magnoliopsida</taxon>
        <taxon>eudicotyledons</taxon>
        <taxon>Gunneridae</taxon>
        <taxon>Pentapetalae</taxon>
        <taxon>asterids</taxon>
        <taxon>lamiids</taxon>
        <taxon>Solanales</taxon>
        <taxon>Solanaceae</taxon>
        <taxon>Solanoideae</taxon>
        <taxon>Solaneae</taxon>
        <taxon>Solanum</taxon>
    </lineage>
</organism>
<proteinExistence type="predicted"/>
<dbReference type="Proteomes" id="UP000824120">
    <property type="component" value="Chromosome 2"/>
</dbReference>
<feature type="region of interest" description="Disordered" evidence="1">
    <location>
        <begin position="1"/>
        <end position="22"/>
    </location>
</feature>
<protein>
    <submittedName>
        <fullName evidence="2">Uncharacterized protein</fullName>
    </submittedName>
</protein>
<gene>
    <name evidence="2" type="ORF">H5410_008888</name>
</gene>
<dbReference type="EMBL" id="JACXVP010000002">
    <property type="protein sequence ID" value="KAG5623670.1"/>
    <property type="molecule type" value="Genomic_DNA"/>
</dbReference>
<evidence type="ECO:0000313" key="3">
    <source>
        <dbReference type="Proteomes" id="UP000824120"/>
    </source>
</evidence>
<comment type="caution">
    <text evidence="2">The sequence shown here is derived from an EMBL/GenBank/DDBJ whole genome shotgun (WGS) entry which is preliminary data.</text>
</comment>
<dbReference type="AlphaFoldDB" id="A0A9J6AG86"/>
<name>A0A9J6AG86_SOLCO</name>